<keyword evidence="2" id="KW-0662">Pyridine nucleotide biosynthesis</keyword>
<proteinExistence type="inferred from homology"/>
<protein>
    <recommendedName>
        <fullName evidence="6">nicotinamidase</fullName>
        <ecNumber evidence="6">3.5.1.19</ecNumber>
    </recommendedName>
    <alternativeName>
        <fullName evidence="7">Nicotinamide deamidase</fullName>
    </alternativeName>
</protein>
<feature type="domain" description="Isochorismatase-like" evidence="8">
    <location>
        <begin position="20"/>
        <end position="181"/>
    </location>
</feature>
<evidence type="ECO:0000256" key="6">
    <source>
        <dbReference type="ARBA" id="ARBA00039017"/>
    </source>
</evidence>
<keyword evidence="10" id="KW-1185">Reference proteome</keyword>
<gene>
    <name evidence="9" type="ORF">OSSY52_11220</name>
</gene>
<comment type="similarity">
    <text evidence="1">Belongs to the isochorismatase family.</text>
</comment>
<evidence type="ECO:0000256" key="7">
    <source>
        <dbReference type="ARBA" id="ARBA00043224"/>
    </source>
</evidence>
<keyword evidence="3" id="KW-0479">Metal-binding</keyword>
<organism evidence="9 10">
    <name type="scientific">Tepiditoga spiralis</name>
    <dbReference type="NCBI Taxonomy" id="2108365"/>
    <lineage>
        <taxon>Bacteria</taxon>
        <taxon>Thermotogati</taxon>
        <taxon>Thermotogota</taxon>
        <taxon>Thermotogae</taxon>
        <taxon>Petrotogales</taxon>
        <taxon>Petrotogaceae</taxon>
        <taxon>Tepiditoga</taxon>
    </lineage>
</organism>
<evidence type="ECO:0000256" key="3">
    <source>
        <dbReference type="ARBA" id="ARBA00022723"/>
    </source>
</evidence>
<evidence type="ECO:0000256" key="1">
    <source>
        <dbReference type="ARBA" id="ARBA00006336"/>
    </source>
</evidence>
<dbReference type="InParanoid" id="A0A7G1G3N9"/>
<sequence>MNMKTLIEKIKILNLFPINTAILCVDCQNSFTLRCSNELPVEETDEVWIKSINNFLKLAKKEKYKIFASKDDHPKDHISFKEWPMHCVKNTYGNKLFINYVDYIVKKGSLKETDSYSAFYENFEDTPNELDLLLKNNKIKNLIIFGLAGDICVLETIKSSIKKGYNTFVIKDFIKSVNKKDIDSILKENKIKTCKSI</sequence>
<evidence type="ECO:0000259" key="8">
    <source>
        <dbReference type="Pfam" id="PF00857"/>
    </source>
</evidence>
<dbReference type="PANTHER" id="PTHR11080">
    <property type="entry name" value="PYRAZINAMIDASE/NICOTINAMIDASE"/>
    <property type="match status" value="1"/>
</dbReference>
<dbReference type="GO" id="GO:0019363">
    <property type="term" value="P:pyridine nucleotide biosynthetic process"/>
    <property type="evidence" value="ECO:0007669"/>
    <property type="project" value="UniProtKB-KW"/>
</dbReference>
<dbReference type="SUPFAM" id="SSF52499">
    <property type="entry name" value="Isochorismatase-like hydrolases"/>
    <property type="match status" value="1"/>
</dbReference>
<dbReference type="PANTHER" id="PTHR11080:SF2">
    <property type="entry name" value="LD05707P"/>
    <property type="match status" value="1"/>
</dbReference>
<dbReference type="Proteomes" id="UP000516361">
    <property type="component" value="Chromosome"/>
</dbReference>
<dbReference type="Pfam" id="PF00857">
    <property type="entry name" value="Isochorismatase"/>
    <property type="match status" value="1"/>
</dbReference>
<reference evidence="9 10" key="1">
    <citation type="submission" date="2018-06" db="EMBL/GenBank/DDBJ databases">
        <title>Genome sequencing of Oceanotoga sp. sy52.</title>
        <authorList>
            <person name="Mori K."/>
        </authorList>
    </citation>
    <scope>NUCLEOTIDE SEQUENCE [LARGE SCALE GENOMIC DNA]</scope>
    <source>
        <strain evidence="10">sy52</strain>
    </source>
</reference>
<dbReference type="AlphaFoldDB" id="A0A7G1G3N9"/>
<evidence type="ECO:0000256" key="2">
    <source>
        <dbReference type="ARBA" id="ARBA00022642"/>
    </source>
</evidence>
<dbReference type="FunCoup" id="A0A7G1G3N9">
    <property type="interactions" value="25"/>
</dbReference>
<name>A0A7G1G3N9_9BACT</name>
<dbReference type="InterPro" id="IPR036380">
    <property type="entry name" value="Isochorismatase-like_sf"/>
</dbReference>
<dbReference type="InterPro" id="IPR052347">
    <property type="entry name" value="Isochorismatase_Nicotinamidase"/>
</dbReference>
<dbReference type="KEGG" id="ocy:OSSY52_11220"/>
<dbReference type="InterPro" id="IPR000868">
    <property type="entry name" value="Isochorismatase-like_dom"/>
</dbReference>
<evidence type="ECO:0000256" key="5">
    <source>
        <dbReference type="ARBA" id="ARBA00037900"/>
    </source>
</evidence>
<dbReference type="GO" id="GO:0008936">
    <property type="term" value="F:nicotinamidase activity"/>
    <property type="evidence" value="ECO:0007669"/>
    <property type="project" value="UniProtKB-EC"/>
</dbReference>
<keyword evidence="4" id="KW-0378">Hydrolase</keyword>
<evidence type="ECO:0000256" key="4">
    <source>
        <dbReference type="ARBA" id="ARBA00022801"/>
    </source>
</evidence>
<evidence type="ECO:0000313" key="10">
    <source>
        <dbReference type="Proteomes" id="UP000516361"/>
    </source>
</evidence>
<dbReference type="GO" id="GO:0046872">
    <property type="term" value="F:metal ion binding"/>
    <property type="evidence" value="ECO:0007669"/>
    <property type="project" value="UniProtKB-KW"/>
</dbReference>
<dbReference type="EMBL" id="AP018712">
    <property type="protein sequence ID" value="BBE30981.1"/>
    <property type="molecule type" value="Genomic_DNA"/>
</dbReference>
<dbReference type="RefSeq" id="WP_232521330.1">
    <property type="nucleotide sequence ID" value="NZ_AP018712.1"/>
</dbReference>
<evidence type="ECO:0000313" key="9">
    <source>
        <dbReference type="EMBL" id="BBE30981.1"/>
    </source>
</evidence>
<dbReference type="Gene3D" id="3.40.50.850">
    <property type="entry name" value="Isochorismatase-like"/>
    <property type="match status" value="1"/>
</dbReference>
<accession>A0A7G1G3N9</accession>
<dbReference type="EC" id="3.5.1.19" evidence="6"/>
<comment type="pathway">
    <text evidence="5">Cofactor biosynthesis; nicotinate biosynthesis; nicotinate from nicotinamide: step 1/1.</text>
</comment>